<evidence type="ECO:0000256" key="3">
    <source>
        <dbReference type="ARBA" id="ARBA00022747"/>
    </source>
</evidence>
<name>A0A0E3BQN8_9BURK</name>
<gene>
    <name evidence="5" type="ORF">P608_18190</name>
</gene>
<keyword evidence="1" id="KW-0489">Methyltransferase</keyword>
<dbReference type="EMBL" id="AWTP01000123">
    <property type="protein sequence ID" value="KGH08301.1"/>
    <property type="molecule type" value="Genomic_DNA"/>
</dbReference>
<evidence type="ECO:0000256" key="1">
    <source>
        <dbReference type="ARBA" id="ARBA00022603"/>
    </source>
</evidence>
<dbReference type="InterPro" id="IPR001525">
    <property type="entry name" value="C5_MeTfrase"/>
</dbReference>
<dbReference type="AlphaFoldDB" id="A0A0E3BQN8"/>
<dbReference type="GO" id="GO:0003886">
    <property type="term" value="F:DNA (cytosine-5-)-methyltransferase activity"/>
    <property type="evidence" value="ECO:0007669"/>
    <property type="project" value="UniProtKB-EC"/>
</dbReference>
<dbReference type="SUPFAM" id="SSF53335">
    <property type="entry name" value="S-adenosyl-L-methionine-dependent methyltransferases"/>
    <property type="match status" value="1"/>
</dbReference>
<organism evidence="5 6">
    <name type="scientific">Comamonas thiooxydans</name>
    <dbReference type="NCBI Taxonomy" id="363952"/>
    <lineage>
        <taxon>Bacteria</taxon>
        <taxon>Pseudomonadati</taxon>
        <taxon>Pseudomonadota</taxon>
        <taxon>Betaproteobacteria</taxon>
        <taxon>Burkholderiales</taxon>
        <taxon>Comamonadaceae</taxon>
        <taxon>Comamonas</taxon>
    </lineage>
</organism>
<keyword evidence="2" id="KW-0808">Transferase</keyword>
<comment type="catalytic activity">
    <reaction evidence="4">
        <text>a 2'-deoxycytidine in DNA + S-adenosyl-L-methionine = a 5-methyl-2'-deoxycytidine in DNA + S-adenosyl-L-homocysteine + H(+)</text>
        <dbReference type="Rhea" id="RHEA:13681"/>
        <dbReference type="Rhea" id="RHEA-COMP:11369"/>
        <dbReference type="Rhea" id="RHEA-COMP:11370"/>
        <dbReference type="ChEBI" id="CHEBI:15378"/>
        <dbReference type="ChEBI" id="CHEBI:57856"/>
        <dbReference type="ChEBI" id="CHEBI:59789"/>
        <dbReference type="ChEBI" id="CHEBI:85452"/>
        <dbReference type="ChEBI" id="CHEBI:85454"/>
        <dbReference type="EC" id="2.1.1.37"/>
    </reaction>
</comment>
<comment type="caution">
    <text evidence="5">The sequence shown here is derived from an EMBL/GenBank/DDBJ whole genome shotgun (WGS) entry which is preliminary data.</text>
</comment>
<dbReference type="GO" id="GO:0032259">
    <property type="term" value="P:methylation"/>
    <property type="evidence" value="ECO:0007669"/>
    <property type="project" value="UniProtKB-KW"/>
</dbReference>
<dbReference type="Gene3D" id="3.40.50.150">
    <property type="entry name" value="Vaccinia Virus protein VP39"/>
    <property type="match status" value="1"/>
</dbReference>
<dbReference type="Proteomes" id="UP000029549">
    <property type="component" value="Unassembled WGS sequence"/>
</dbReference>
<dbReference type="InterPro" id="IPR029063">
    <property type="entry name" value="SAM-dependent_MTases_sf"/>
</dbReference>
<evidence type="ECO:0000313" key="5">
    <source>
        <dbReference type="EMBL" id="KGH08301.1"/>
    </source>
</evidence>
<keyword evidence="6" id="KW-1185">Reference proteome</keyword>
<evidence type="ECO:0000313" key="6">
    <source>
        <dbReference type="Proteomes" id="UP000029549"/>
    </source>
</evidence>
<keyword evidence="3" id="KW-0680">Restriction system</keyword>
<reference evidence="5 6" key="1">
    <citation type="submission" date="2013-09" db="EMBL/GenBank/DDBJ databases">
        <title>High correlation between genotypes and phenotypes of environmental bacteria Comamonas testosteroni strains.</title>
        <authorList>
            <person name="Liu L."/>
            <person name="Zhu W."/>
            <person name="Xia X."/>
            <person name="Xu B."/>
            <person name="Luo M."/>
            <person name="Wang G."/>
        </authorList>
    </citation>
    <scope>NUCLEOTIDE SEQUENCE [LARGE SCALE GENOMIC DNA]</scope>
    <source>
        <strain evidence="5 6">DF2</strain>
    </source>
</reference>
<sequence length="494" mass="54459">MHRFKDFPMSMHTVTTRKLSERDGSPRLWLEGKRLLNSGFEPGHQFVVEPYGLGVVLKLQVQGTNKVSRRERKKDGRIDSIIDVRDSTALAPLMGCKAIRVVFGERQVFVSPMASELRLIRRVKRLMERLKAGKSLATAGVASGGGVLDHALHAGLRKAGIKAHLHAFNEIREDLTEQALEHNELLNDSTIVLNLPLQELAFDEMVMDRIGEVDVVCMGLPCSGASKAGRAKRRTDMPEAHPEVGHLVAGAVALLAKLNASVCIFENVIPWGNSASACILRQQLRDMAYETHERVLSGPEFGDLEARERFYMVAVSRGMDFDFDAMASKPACSSRTLADVLEPEEVVKDRWSTMDGLKAKQERDKEAGKNFMMRVFKAEDTFIGGLTKGMTKNRSTDPKIQHPTNPELLRVPTAIEHAACKGIPKHLIEGLPQTKANELLGQSVTYGAASSLGEHAGREILRWANSFGHCVKTALQQLRKTVPVGQSELFSAAA</sequence>
<evidence type="ECO:0000256" key="2">
    <source>
        <dbReference type="ARBA" id="ARBA00022679"/>
    </source>
</evidence>
<proteinExistence type="predicted"/>
<evidence type="ECO:0000256" key="4">
    <source>
        <dbReference type="ARBA" id="ARBA00047422"/>
    </source>
</evidence>
<protein>
    <submittedName>
        <fullName evidence="5">Uncharacterized protein</fullName>
    </submittedName>
</protein>
<dbReference type="Pfam" id="PF00145">
    <property type="entry name" value="DNA_methylase"/>
    <property type="match status" value="1"/>
</dbReference>
<accession>A0A0E3BQN8</accession>
<dbReference type="GO" id="GO:0009307">
    <property type="term" value="P:DNA restriction-modification system"/>
    <property type="evidence" value="ECO:0007669"/>
    <property type="project" value="UniProtKB-KW"/>
</dbReference>